<dbReference type="SUPFAM" id="SSF81301">
    <property type="entry name" value="Nucleotidyltransferase"/>
    <property type="match status" value="1"/>
</dbReference>
<evidence type="ECO:0000259" key="8">
    <source>
        <dbReference type="Pfam" id="PF01743"/>
    </source>
</evidence>
<evidence type="ECO:0000256" key="4">
    <source>
        <dbReference type="ARBA" id="ARBA00022723"/>
    </source>
</evidence>
<keyword evidence="3" id="KW-0548">Nucleotidyltransferase</keyword>
<keyword evidence="7" id="KW-0694">RNA-binding</keyword>
<evidence type="ECO:0000256" key="2">
    <source>
        <dbReference type="ARBA" id="ARBA00022694"/>
    </source>
</evidence>
<dbReference type="PANTHER" id="PTHR47545">
    <property type="entry name" value="MULTIFUNCTIONAL CCA PROTEIN"/>
    <property type="match status" value="1"/>
</dbReference>
<sequence>MYKSIRFLPGRHPLENSHVCRTFELARGFGKKIYLVGGYLRDSIDIGRARLSRKDCAKDLDFAVEGGGAVALGRQLADALSGHFVLLDEANDIARVVLEDRTTYIDLAGFTGDIASDLRRRDFTVNAMAFA</sequence>
<accession>X1PCP0</accession>
<reference evidence="9" key="1">
    <citation type="journal article" date="2014" name="Front. Microbiol.">
        <title>High frequency of phylogenetically diverse reductive dehalogenase-homologous genes in deep subseafloor sedimentary metagenomes.</title>
        <authorList>
            <person name="Kawai M."/>
            <person name="Futagami T."/>
            <person name="Toyoda A."/>
            <person name="Takaki Y."/>
            <person name="Nishi S."/>
            <person name="Hori S."/>
            <person name="Arai W."/>
            <person name="Tsubouchi T."/>
            <person name="Morono Y."/>
            <person name="Uchiyama I."/>
            <person name="Ito T."/>
            <person name="Fujiyama A."/>
            <person name="Inagaki F."/>
            <person name="Takami H."/>
        </authorList>
    </citation>
    <scope>NUCLEOTIDE SEQUENCE</scope>
    <source>
        <strain evidence="9">Expedition CK06-06</strain>
    </source>
</reference>
<keyword evidence="5" id="KW-0547">Nucleotide-binding</keyword>
<dbReference type="PANTHER" id="PTHR47545:SF2">
    <property type="entry name" value="CC-ADDING TRNA NUCLEOTIDYLTRANSFERASE"/>
    <property type="match status" value="1"/>
</dbReference>
<organism evidence="9">
    <name type="scientific">marine sediment metagenome</name>
    <dbReference type="NCBI Taxonomy" id="412755"/>
    <lineage>
        <taxon>unclassified sequences</taxon>
        <taxon>metagenomes</taxon>
        <taxon>ecological metagenomes</taxon>
    </lineage>
</organism>
<keyword evidence="2" id="KW-0819">tRNA processing</keyword>
<dbReference type="AlphaFoldDB" id="X1PCP0"/>
<gene>
    <name evidence="9" type="ORF">S06H3_45917</name>
</gene>
<keyword evidence="1" id="KW-0808">Transferase</keyword>
<dbReference type="InterPro" id="IPR050124">
    <property type="entry name" value="tRNA_CCA-adding_enzyme"/>
</dbReference>
<comment type="caution">
    <text evidence="9">The sequence shown here is derived from an EMBL/GenBank/DDBJ whole genome shotgun (WGS) entry which is preliminary data.</text>
</comment>
<evidence type="ECO:0000313" key="9">
    <source>
        <dbReference type="EMBL" id="GAI36785.1"/>
    </source>
</evidence>
<dbReference type="GO" id="GO:0008033">
    <property type="term" value="P:tRNA processing"/>
    <property type="evidence" value="ECO:0007669"/>
    <property type="project" value="UniProtKB-KW"/>
</dbReference>
<evidence type="ECO:0000256" key="6">
    <source>
        <dbReference type="ARBA" id="ARBA00022842"/>
    </source>
</evidence>
<feature type="non-terminal residue" evidence="9">
    <location>
        <position position="131"/>
    </location>
</feature>
<dbReference type="EMBL" id="BARV01028720">
    <property type="protein sequence ID" value="GAI36785.1"/>
    <property type="molecule type" value="Genomic_DNA"/>
</dbReference>
<protein>
    <recommendedName>
        <fullName evidence="8">Poly A polymerase head domain-containing protein</fullName>
    </recommendedName>
</protein>
<dbReference type="GO" id="GO:0000166">
    <property type="term" value="F:nucleotide binding"/>
    <property type="evidence" value="ECO:0007669"/>
    <property type="project" value="UniProtKB-KW"/>
</dbReference>
<evidence type="ECO:0000256" key="7">
    <source>
        <dbReference type="ARBA" id="ARBA00022884"/>
    </source>
</evidence>
<dbReference type="Gene3D" id="3.30.460.10">
    <property type="entry name" value="Beta Polymerase, domain 2"/>
    <property type="match status" value="1"/>
</dbReference>
<evidence type="ECO:0000256" key="1">
    <source>
        <dbReference type="ARBA" id="ARBA00022679"/>
    </source>
</evidence>
<dbReference type="GO" id="GO:0003723">
    <property type="term" value="F:RNA binding"/>
    <property type="evidence" value="ECO:0007669"/>
    <property type="project" value="UniProtKB-KW"/>
</dbReference>
<keyword evidence="6" id="KW-0460">Magnesium</keyword>
<name>X1PCP0_9ZZZZ</name>
<dbReference type="Pfam" id="PF01743">
    <property type="entry name" value="PolyA_pol"/>
    <property type="match status" value="1"/>
</dbReference>
<dbReference type="GO" id="GO:0016779">
    <property type="term" value="F:nucleotidyltransferase activity"/>
    <property type="evidence" value="ECO:0007669"/>
    <property type="project" value="UniProtKB-KW"/>
</dbReference>
<evidence type="ECO:0000256" key="3">
    <source>
        <dbReference type="ARBA" id="ARBA00022695"/>
    </source>
</evidence>
<dbReference type="InterPro" id="IPR043519">
    <property type="entry name" value="NT_sf"/>
</dbReference>
<proteinExistence type="predicted"/>
<feature type="domain" description="Poly A polymerase head" evidence="8">
    <location>
        <begin position="33"/>
        <end position="130"/>
    </location>
</feature>
<dbReference type="GO" id="GO:0046872">
    <property type="term" value="F:metal ion binding"/>
    <property type="evidence" value="ECO:0007669"/>
    <property type="project" value="UniProtKB-KW"/>
</dbReference>
<keyword evidence="4" id="KW-0479">Metal-binding</keyword>
<dbReference type="InterPro" id="IPR002646">
    <property type="entry name" value="PolA_pol_head_dom"/>
</dbReference>
<evidence type="ECO:0000256" key="5">
    <source>
        <dbReference type="ARBA" id="ARBA00022741"/>
    </source>
</evidence>